<sequence length="397" mass="43475">MRKYHRYAAVFAIVIGLFIAITGLMVQSMDLWSEVTHAPATDPTMQGRRAGLYGPPNFVVLDLPDYTAKPLPQGFDWSGALATAFRAGRPAAAGKPLGFVEFRMAGDRPLARVAAAGTLYSFDAVSGAEAAPAAEIKLKPISSPSVRNTIKDIHRMRWFGSWVILLDIASGLLMCGMIFTGIAFYIQLWKARARLKRRAAFWFAGDWWRTLHRGTAIVSALFLSVIAVTGTILATSSIGVVINTALAGGRTAITRDLSSPLTEGDSAKMLETTLHAYRAEYGAVPAKVVRLRYFAGMPQGVVVTGENTPDQLVYNAATGRRVSLTEPNYPAPGQTFGWQVDETAKKIHRGDAFGISGMWISLLCGFALLYLTVSGAIMYFDLWNRRRQRGKRELFWS</sequence>
<feature type="transmembrane region" description="Helical" evidence="1">
    <location>
        <begin position="7"/>
        <end position="26"/>
    </location>
</feature>
<keyword evidence="1" id="KW-0812">Transmembrane</keyword>
<reference evidence="2 3" key="1">
    <citation type="submission" date="2020-08" db="EMBL/GenBank/DDBJ databases">
        <title>The genome sequence of type strain Novosphingobium flavum NBRC 111647.</title>
        <authorList>
            <person name="Liu Y."/>
        </authorList>
    </citation>
    <scope>NUCLEOTIDE SEQUENCE [LARGE SCALE GENOMIC DNA]</scope>
    <source>
        <strain evidence="2 3">NBRC 111647</strain>
    </source>
</reference>
<feature type="transmembrane region" description="Helical" evidence="1">
    <location>
        <begin position="358"/>
        <end position="382"/>
    </location>
</feature>
<feature type="transmembrane region" description="Helical" evidence="1">
    <location>
        <begin position="217"/>
        <end position="242"/>
    </location>
</feature>
<keyword evidence="1" id="KW-1133">Transmembrane helix</keyword>
<evidence type="ECO:0000313" key="3">
    <source>
        <dbReference type="Proteomes" id="UP000566813"/>
    </source>
</evidence>
<dbReference type="InterPro" id="IPR005625">
    <property type="entry name" value="PepSY-ass_TM"/>
</dbReference>
<name>A0A7X1FRZ8_9SPHN</name>
<dbReference type="AlphaFoldDB" id="A0A7X1FRZ8"/>
<dbReference type="Proteomes" id="UP000566813">
    <property type="component" value="Unassembled WGS sequence"/>
</dbReference>
<keyword evidence="1" id="KW-0472">Membrane</keyword>
<evidence type="ECO:0000256" key="1">
    <source>
        <dbReference type="SAM" id="Phobius"/>
    </source>
</evidence>
<keyword evidence="3" id="KW-1185">Reference proteome</keyword>
<proteinExistence type="predicted"/>
<dbReference type="EMBL" id="JACLAW010000007">
    <property type="protein sequence ID" value="MBC2665884.1"/>
    <property type="molecule type" value="Genomic_DNA"/>
</dbReference>
<dbReference type="PANTHER" id="PTHR34219">
    <property type="entry name" value="IRON-REGULATED INNER MEMBRANE PROTEIN-RELATED"/>
    <property type="match status" value="1"/>
</dbReference>
<feature type="transmembrane region" description="Helical" evidence="1">
    <location>
        <begin position="162"/>
        <end position="188"/>
    </location>
</feature>
<dbReference type="Pfam" id="PF03929">
    <property type="entry name" value="PepSY_TM"/>
    <property type="match status" value="1"/>
</dbReference>
<protein>
    <submittedName>
        <fullName evidence="2">PepSY domain-containing protein</fullName>
    </submittedName>
</protein>
<accession>A0A7X1FRZ8</accession>
<gene>
    <name evidence="2" type="ORF">H7F51_10140</name>
</gene>
<organism evidence="2 3">
    <name type="scientific">Novosphingobium flavum</name>
    <dbReference type="NCBI Taxonomy" id="1778672"/>
    <lineage>
        <taxon>Bacteria</taxon>
        <taxon>Pseudomonadati</taxon>
        <taxon>Pseudomonadota</taxon>
        <taxon>Alphaproteobacteria</taxon>
        <taxon>Sphingomonadales</taxon>
        <taxon>Sphingomonadaceae</taxon>
        <taxon>Novosphingobium</taxon>
    </lineage>
</organism>
<comment type="caution">
    <text evidence="2">The sequence shown here is derived from an EMBL/GenBank/DDBJ whole genome shotgun (WGS) entry which is preliminary data.</text>
</comment>
<evidence type="ECO:0000313" key="2">
    <source>
        <dbReference type="EMBL" id="MBC2665884.1"/>
    </source>
</evidence>